<dbReference type="InterPro" id="IPR036942">
    <property type="entry name" value="Beta-barrel_TonB_sf"/>
</dbReference>
<feature type="domain" description="TonB-dependent receptor-like beta-barrel" evidence="14">
    <location>
        <begin position="294"/>
        <end position="781"/>
    </location>
</feature>
<dbReference type="SUPFAM" id="SSF56935">
    <property type="entry name" value="Porins"/>
    <property type="match status" value="1"/>
</dbReference>
<dbReference type="PROSITE" id="PS52016">
    <property type="entry name" value="TONB_DEPENDENT_REC_3"/>
    <property type="match status" value="1"/>
</dbReference>
<dbReference type="EMBL" id="QFPX01000003">
    <property type="protein sequence ID" value="PZQ56613.1"/>
    <property type="molecule type" value="Genomic_DNA"/>
</dbReference>
<dbReference type="InterPro" id="IPR000531">
    <property type="entry name" value="Beta-barrel_TonB"/>
</dbReference>
<comment type="caution">
    <text evidence="16">The sequence shown here is derived from an EMBL/GenBank/DDBJ whole genome shotgun (WGS) entry which is preliminary data.</text>
</comment>
<evidence type="ECO:0000256" key="13">
    <source>
        <dbReference type="SAM" id="SignalP"/>
    </source>
</evidence>
<dbReference type="Pfam" id="PF07715">
    <property type="entry name" value="Plug"/>
    <property type="match status" value="1"/>
</dbReference>
<evidence type="ECO:0000313" key="17">
    <source>
        <dbReference type="Proteomes" id="UP000249082"/>
    </source>
</evidence>
<evidence type="ECO:0000256" key="10">
    <source>
        <dbReference type="ARBA" id="ARBA00023237"/>
    </source>
</evidence>
<dbReference type="CDD" id="cd01347">
    <property type="entry name" value="ligand_gated_channel"/>
    <property type="match status" value="1"/>
</dbReference>
<evidence type="ECO:0000259" key="14">
    <source>
        <dbReference type="Pfam" id="PF00593"/>
    </source>
</evidence>
<dbReference type="Pfam" id="PF00593">
    <property type="entry name" value="TonB_dep_Rec_b-barrel"/>
    <property type="match status" value="1"/>
</dbReference>
<reference evidence="16 17" key="1">
    <citation type="submission" date="2017-08" db="EMBL/GenBank/DDBJ databases">
        <title>Infants hospitalized years apart are colonized by the same room-sourced microbial strains.</title>
        <authorList>
            <person name="Brooks B."/>
            <person name="Olm M.R."/>
            <person name="Firek B.A."/>
            <person name="Baker R."/>
            <person name="Thomas B.C."/>
            <person name="Morowitz M.J."/>
            <person name="Banfield J.F."/>
        </authorList>
    </citation>
    <scope>NUCLEOTIDE SEQUENCE [LARGE SCALE GENOMIC DNA]</scope>
    <source>
        <strain evidence="16">S2_005_002_R2_33</strain>
    </source>
</reference>
<gene>
    <name evidence="16" type="ORF">DI555_04480</name>
</gene>
<evidence type="ECO:0000256" key="8">
    <source>
        <dbReference type="ARBA" id="ARBA00023077"/>
    </source>
</evidence>
<evidence type="ECO:0000256" key="2">
    <source>
        <dbReference type="ARBA" id="ARBA00022448"/>
    </source>
</evidence>
<keyword evidence="10 11" id="KW-0998">Cell outer membrane</keyword>
<sequence length="828" mass="89464">MRFSKSVLFASTALTIGLCAQPATAQEAPATPAPEQVQQQAGGIHDIIVTARKRQETAQDVPVAVTAISAEQITSRDITSVEKIAAIAPQFNVGRASNGSGAQLTLRGIGSSSTSIGIEQSVAVVVDGAYYGQGRVIQEGFFDLARVEVLKGPQALFFGKNATAGVISITTADPTPTPEFQIKGGYEFRSQQWRVESYASLPLTETLGFRLAARYSKMEGGYYRNVADDIVYTEVDSVSVLAGGNGDPTSHIAAPAAHKAPGEEEFLARATLKWEPTSRLTVSLKGNVDFNTVNNSSWNYVAFACGDGDTSQLNGYACGKHFVTHQNNMPVDVAAGFPFAKQNGALYNRYRSAGGTLNVTYDADQLQLSSVTNYQWNNNRWACACDFQSSNSAGGPGSNWATENSSWKAFSQEFRALTQFDGPFNMMLGMLYQKTRRDFEQYVLTGGVSNSAAPAGLEHVATAKTSFTKGETMAVFGQMTYKILPTLELAGGVRYSDETKNSYFTQFYNNPLVTSIFRDQFDPDGLGEVTARQHFTNWSPEATLTWKPTDDLMVYGAYKTAYKSGGFSNGGINSKFSTDPTADLTFDPEKAEGFELGFKSTLLDRQLRFNVTAFNYKYRNLQVDFFNSPIFAFQTLTADARTKGVEAEFQFAPNGVPGLDLHGSVNYDKARYTDFPLAPCYAGQTPAEGCNLAGNSRQDLGGQSLSVAPRWTGNLGVNYEMSVGTSMKLGMNVDARYSGSYLASAFGNPLSRQGEYVTLDAGLRFGAEDDNWQVAVIGKNLTNQFYVTGVVDGPSTGSGTGTPAGIKADQLGFGTLPRTVMVEVTKKF</sequence>
<evidence type="ECO:0000256" key="4">
    <source>
        <dbReference type="ARBA" id="ARBA00022496"/>
    </source>
</evidence>
<dbReference type="AlphaFoldDB" id="A0A2W5QPK2"/>
<dbReference type="PANTHER" id="PTHR32552">
    <property type="entry name" value="FERRICHROME IRON RECEPTOR-RELATED"/>
    <property type="match status" value="1"/>
</dbReference>
<evidence type="ECO:0000256" key="11">
    <source>
        <dbReference type="PROSITE-ProRule" id="PRU01360"/>
    </source>
</evidence>
<keyword evidence="5 11" id="KW-0812">Transmembrane</keyword>
<comment type="similarity">
    <text evidence="11 12">Belongs to the TonB-dependent receptor family.</text>
</comment>
<dbReference type="InterPro" id="IPR039426">
    <property type="entry name" value="TonB-dep_rcpt-like"/>
</dbReference>
<dbReference type="Proteomes" id="UP000249082">
    <property type="component" value="Unassembled WGS sequence"/>
</dbReference>
<feature type="chain" id="PRO_5016133085" evidence="13">
    <location>
        <begin position="26"/>
        <end position="828"/>
    </location>
</feature>
<keyword evidence="4" id="KW-0410">Iron transport</keyword>
<evidence type="ECO:0000256" key="1">
    <source>
        <dbReference type="ARBA" id="ARBA00004571"/>
    </source>
</evidence>
<feature type="domain" description="TonB-dependent receptor plug" evidence="15">
    <location>
        <begin position="58"/>
        <end position="166"/>
    </location>
</feature>
<dbReference type="PANTHER" id="PTHR32552:SF81">
    <property type="entry name" value="TONB-DEPENDENT OUTER MEMBRANE RECEPTOR"/>
    <property type="match status" value="1"/>
</dbReference>
<name>A0A2W5QPK2_9SPHN</name>
<keyword evidence="8 12" id="KW-0798">TonB box</keyword>
<feature type="signal peptide" evidence="13">
    <location>
        <begin position="1"/>
        <end position="25"/>
    </location>
</feature>
<organism evidence="16 17">
    <name type="scientific">Novosphingobium pentaromativorans</name>
    <dbReference type="NCBI Taxonomy" id="205844"/>
    <lineage>
        <taxon>Bacteria</taxon>
        <taxon>Pseudomonadati</taxon>
        <taxon>Pseudomonadota</taxon>
        <taxon>Alphaproteobacteria</taxon>
        <taxon>Sphingomonadales</taxon>
        <taxon>Sphingomonadaceae</taxon>
        <taxon>Novosphingobium</taxon>
    </lineage>
</organism>
<dbReference type="GO" id="GO:0009279">
    <property type="term" value="C:cell outer membrane"/>
    <property type="evidence" value="ECO:0007669"/>
    <property type="project" value="UniProtKB-SubCell"/>
</dbReference>
<evidence type="ECO:0000256" key="9">
    <source>
        <dbReference type="ARBA" id="ARBA00023136"/>
    </source>
</evidence>
<keyword evidence="6" id="KW-0408">Iron</keyword>
<protein>
    <submittedName>
        <fullName evidence="16">TonB-dependent receptor</fullName>
    </submittedName>
</protein>
<keyword evidence="13" id="KW-0732">Signal</keyword>
<keyword evidence="3 11" id="KW-1134">Transmembrane beta strand</keyword>
<evidence type="ECO:0000256" key="6">
    <source>
        <dbReference type="ARBA" id="ARBA00023004"/>
    </source>
</evidence>
<keyword evidence="2 11" id="KW-0813">Transport</keyword>
<keyword evidence="7" id="KW-0406">Ion transport</keyword>
<evidence type="ECO:0000256" key="5">
    <source>
        <dbReference type="ARBA" id="ARBA00022692"/>
    </source>
</evidence>
<proteinExistence type="inferred from homology"/>
<dbReference type="Gene3D" id="2.40.170.20">
    <property type="entry name" value="TonB-dependent receptor, beta-barrel domain"/>
    <property type="match status" value="1"/>
</dbReference>
<evidence type="ECO:0000313" key="16">
    <source>
        <dbReference type="EMBL" id="PZQ56613.1"/>
    </source>
</evidence>
<evidence type="ECO:0000259" key="15">
    <source>
        <dbReference type="Pfam" id="PF07715"/>
    </source>
</evidence>
<comment type="subcellular location">
    <subcellularLocation>
        <location evidence="1 11">Cell outer membrane</location>
        <topology evidence="1 11">Multi-pass membrane protein</topology>
    </subcellularLocation>
</comment>
<dbReference type="GO" id="GO:0006826">
    <property type="term" value="P:iron ion transport"/>
    <property type="evidence" value="ECO:0007669"/>
    <property type="project" value="UniProtKB-KW"/>
</dbReference>
<dbReference type="InterPro" id="IPR012910">
    <property type="entry name" value="Plug_dom"/>
</dbReference>
<evidence type="ECO:0000256" key="3">
    <source>
        <dbReference type="ARBA" id="ARBA00022452"/>
    </source>
</evidence>
<keyword evidence="16" id="KW-0675">Receptor</keyword>
<evidence type="ECO:0000256" key="7">
    <source>
        <dbReference type="ARBA" id="ARBA00023065"/>
    </source>
</evidence>
<evidence type="ECO:0000256" key="12">
    <source>
        <dbReference type="RuleBase" id="RU003357"/>
    </source>
</evidence>
<accession>A0A2W5QPK2</accession>
<keyword evidence="9 11" id="KW-0472">Membrane</keyword>